<dbReference type="OrthoDB" id="9806486at2"/>
<dbReference type="PROSITE" id="PS52040">
    <property type="entry name" value="TOPO_IIA"/>
    <property type="match status" value="1"/>
</dbReference>
<dbReference type="EMBL" id="QWLV01000013">
    <property type="protein sequence ID" value="RHW16253.1"/>
    <property type="molecule type" value="Genomic_DNA"/>
</dbReference>
<dbReference type="GO" id="GO:0006265">
    <property type="term" value="P:DNA topological change"/>
    <property type="evidence" value="ECO:0007669"/>
    <property type="project" value="UniProtKB-UniRule"/>
</dbReference>
<sequence>MTDETVLADPSDITPIDIVTEMKSSYLDYAMSVIVARALPDVRDGLKPVHRRILYAAQESGFVAGRPYRKSARLVGDVMGKYHPHGDSSIYDALARMAQDWSMRVPLIDGQGNFGSMDPDPPAAMRYTEARLARVTNALLDDLDKDTVDFTPNYDASESEPQVLPARFPNLLVNGAGGIAVGMATNIPPHNLGEVINACLAWMDNGAITTEELLEIVPGPDFPTGGIILGQSGARKAYSEGRGSIMLRSRYVIEEGRGDRQAIILTEIPFQQGKNALVEKIAEAAKDKRIEGISDVRDLSNREGVRIVIDLKRDATPEVVLNQLWRHTPAQSSFPANMLAIRGGRPELLNLRDIIEAFVRFREEVITRRSKYELMKARDRAHILLGLVIAVTNLDEVVRIIRGSASPAEARAALLAREWPVAEIAPYIALVEAVEHEVEGDSYRLSDTQVRAILDLRLHRLTALGRDEIGEELQQLASSIAELLEILANRARLYEVLREELVAVRDQFATPRRTEIAPAADGIDDEDLIEREDMVVTVTMQGYIKRTTLDSFRAQNRGGKGRAGMATKDEDAVTNLFVTSTHTPVLFFSTHGKVYRLKVWRLPEGGPATRGRPMVNLLPLAEGETISTVLPLPEDEAEWGALHVMFATARGTVRRNSMDAFTNVPTAGKIAMRFDEGSEDRLIGVELLTEQDDVLLATRQGKAIRFAADDVREFQSRTSTGVRGMTLRPDDEVISLSILHRVGTSQEEREDYLRYAPWKPEKEGEPAMPPARFEELREREQFILTVCANGYGKLSSAYDYRRTNRGGQGITNIDNIARNGPVVASFAASKGHQLMMVTDQAKLIRTTLGSLRVISRASAGVKLFDVADGEHVVSAARIEESEDEAEANLADEIADTAPDTGATIGDDAASGPEDGE</sequence>
<dbReference type="PANTHER" id="PTHR43493">
    <property type="entry name" value="DNA GYRASE/TOPOISOMERASE SUBUNIT A"/>
    <property type="match status" value="1"/>
</dbReference>
<organism evidence="12 13">
    <name type="scientific">Sphingomonas gilva</name>
    <dbReference type="NCBI Taxonomy" id="2305907"/>
    <lineage>
        <taxon>Bacteria</taxon>
        <taxon>Pseudomonadati</taxon>
        <taxon>Pseudomonadota</taxon>
        <taxon>Alphaproteobacteria</taxon>
        <taxon>Sphingomonadales</taxon>
        <taxon>Sphingomonadaceae</taxon>
        <taxon>Sphingomonas</taxon>
    </lineage>
</organism>
<dbReference type="InterPro" id="IPR006691">
    <property type="entry name" value="GyrA/parC_rep"/>
</dbReference>
<dbReference type="InterPro" id="IPR035516">
    <property type="entry name" value="Gyrase/topoIV_suA_C"/>
</dbReference>
<comment type="catalytic activity">
    <reaction evidence="1 8 9">
        <text>ATP-dependent breakage, passage and rejoining of double-stranded DNA.</text>
        <dbReference type="EC" id="5.6.2.2"/>
    </reaction>
</comment>
<dbReference type="NCBIfam" id="NF004043">
    <property type="entry name" value="PRK05560.1"/>
    <property type="match status" value="1"/>
</dbReference>
<comment type="similarity">
    <text evidence="2 8">Belongs to the type II topoisomerase GyrA/ParC subunit family.</text>
</comment>
<dbReference type="InterPro" id="IPR013757">
    <property type="entry name" value="Topo_IIA_A_a_sf"/>
</dbReference>
<dbReference type="GO" id="GO:0009330">
    <property type="term" value="C:DNA topoisomerase type II (double strand cut, ATP-hydrolyzing) complex"/>
    <property type="evidence" value="ECO:0007669"/>
    <property type="project" value="TreeGrafter"/>
</dbReference>
<dbReference type="EC" id="5.6.2.2" evidence="8"/>
<evidence type="ECO:0000256" key="6">
    <source>
        <dbReference type="ARBA" id="ARBA00023125"/>
    </source>
</evidence>
<dbReference type="Pfam" id="PF00521">
    <property type="entry name" value="DNA_topoisoIV"/>
    <property type="match status" value="1"/>
</dbReference>
<evidence type="ECO:0000256" key="7">
    <source>
        <dbReference type="ARBA" id="ARBA00023235"/>
    </source>
</evidence>
<dbReference type="InterPro" id="IPR005743">
    <property type="entry name" value="GyrA"/>
</dbReference>
<comment type="subcellular location">
    <subcellularLocation>
        <location evidence="8">Cytoplasm</location>
    </subcellularLocation>
</comment>
<proteinExistence type="inferred from homology"/>
<evidence type="ECO:0000256" key="5">
    <source>
        <dbReference type="ARBA" id="ARBA00023029"/>
    </source>
</evidence>
<dbReference type="FunFam" id="3.90.199.10:FF:000001">
    <property type="entry name" value="DNA gyrase subunit A"/>
    <property type="match status" value="1"/>
</dbReference>
<keyword evidence="3 8" id="KW-0547">Nucleotide-binding</keyword>
<protein>
    <recommendedName>
        <fullName evidence="8">DNA gyrase subunit A</fullName>
        <ecNumber evidence="8">5.6.2.2</ecNumber>
    </recommendedName>
</protein>
<gene>
    <name evidence="8" type="primary">gyrA</name>
    <name evidence="12" type="ORF">D1610_16715</name>
</gene>
<name>A0A396RPS5_9SPHN</name>
<dbReference type="SUPFAM" id="SSF56719">
    <property type="entry name" value="Type II DNA topoisomerase"/>
    <property type="match status" value="1"/>
</dbReference>
<dbReference type="GO" id="GO:0005737">
    <property type="term" value="C:cytoplasm"/>
    <property type="evidence" value="ECO:0007669"/>
    <property type="project" value="UniProtKB-SubCell"/>
</dbReference>
<dbReference type="InterPro" id="IPR013758">
    <property type="entry name" value="Topo_IIA_A/C_ab"/>
</dbReference>
<dbReference type="Pfam" id="PF03989">
    <property type="entry name" value="DNA_gyraseA_C"/>
    <property type="match status" value="6"/>
</dbReference>
<dbReference type="GO" id="GO:0034335">
    <property type="term" value="F:DNA negative supercoiling activity"/>
    <property type="evidence" value="ECO:0007669"/>
    <property type="project" value="UniProtKB-ARBA"/>
</dbReference>
<dbReference type="RefSeq" id="WP_118865339.1">
    <property type="nucleotide sequence ID" value="NZ_QWLV01000013.1"/>
</dbReference>
<dbReference type="GO" id="GO:0005524">
    <property type="term" value="F:ATP binding"/>
    <property type="evidence" value="ECO:0007669"/>
    <property type="project" value="UniProtKB-UniRule"/>
</dbReference>
<keyword evidence="5 8" id="KW-0799">Topoisomerase</keyword>
<comment type="miscellaneous">
    <text evidence="8">Few gyrases are as efficient as E.coli at forming negative supercoils. Not all organisms have 2 type II topoisomerases; in organisms with a single type II topoisomerase this enzyme also has to decatenate newly replicated chromosomes.</text>
</comment>
<dbReference type="InterPro" id="IPR050220">
    <property type="entry name" value="Type_II_DNA_Topoisomerases"/>
</dbReference>
<evidence type="ECO:0000256" key="2">
    <source>
        <dbReference type="ARBA" id="ARBA00008263"/>
    </source>
</evidence>
<feature type="region of interest" description="Disordered" evidence="10">
    <location>
        <begin position="879"/>
        <end position="916"/>
    </location>
</feature>
<dbReference type="CDD" id="cd00187">
    <property type="entry name" value="TOP4c"/>
    <property type="match status" value="1"/>
</dbReference>
<keyword evidence="7 8" id="KW-0413">Isomerase</keyword>
<dbReference type="InterPro" id="IPR002205">
    <property type="entry name" value="Topo_IIA_dom_A"/>
</dbReference>
<keyword evidence="4 8" id="KW-0067">ATP-binding</keyword>
<dbReference type="NCBIfam" id="NF004044">
    <property type="entry name" value="PRK05561.1"/>
    <property type="match status" value="1"/>
</dbReference>
<evidence type="ECO:0000259" key="11">
    <source>
        <dbReference type="PROSITE" id="PS52040"/>
    </source>
</evidence>
<evidence type="ECO:0000313" key="12">
    <source>
        <dbReference type="EMBL" id="RHW16253.1"/>
    </source>
</evidence>
<dbReference type="Gene3D" id="3.90.199.10">
    <property type="entry name" value="Topoisomerase II, domain 5"/>
    <property type="match status" value="1"/>
</dbReference>
<dbReference type="GO" id="GO:0006261">
    <property type="term" value="P:DNA-templated DNA replication"/>
    <property type="evidence" value="ECO:0007669"/>
    <property type="project" value="UniProtKB-UniRule"/>
</dbReference>
<keyword evidence="8" id="KW-0963">Cytoplasm</keyword>
<dbReference type="SUPFAM" id="SSF101904">
    <property type="entry name" value="GyrA/ParC C-terminal domain-like"/>
    <property type="match status" value="1"/>
</dbReference>
<comment type="function">
    <text evidence="8">A type II topoisomerase that negatively supercoils closed circular double-stranded (ds) DNA in an ATP-dependent manner to modulate DNA topology and maintain chromosomes in an underwound state. Negative supercoiling favors strand separation, and DNA replication, transcription, recombination and repair, all of which involve strand separation. Also able to catalyze the interconversion of other topological isomers of dsDNA rings, including catenanes and knotted rings. Type II topoisomerases break and join 2 DNA strands simultaneously in an ATP-dependent manner.</text>
</comment>
<dbReference type="Gene3D" id="2.120.10.90">
    <property type="entry name" value="DNA gyrase/topoisomerase IV, subunit A, C-terminal"/>
    <property type="match status" value="1"/>
</dbReference>
<feature type="active site" description="O-(5'-phospho-DNA)-tyrosine intermediate" evidence="8 9">
    <location>
        <position position="127"/>
    </location>
</feature>
<feature type="domain" description="Topo IIA-type catalytic" evidence="11">
    <location>
        <begin position="39"/>
        <end position="528"/>
    </location>
</feature>
<evidence type="ECO:0000256" key="4">
    <source>
        <dbReference type="ARBA" id="ARBA00022840"/>
    </source>
</evidence>
<comment type="caution">
    <text evidence="12">The sequence shown here is derived from an EMBL/GenBank/DDBJ whole genome shotgun (WGS) entry which is preliminary data.</text>
</comment>
<dbReference type="GO" id="GO:0005694">
    <property type="term" value="C:chromosome"/>
    <property type="evidence" value="ECO:0007669"/>
    <property type="project" value="InterPro"/>
</dbReference>
<dbReference type="FunFam" id="1.10.268.10:FF:000001">
    <property type="entry name" value="DNA gyrase subunit A"/>
    <property type="match status" value="1"/>
</dbReference>
<dbReference type="NCBIfam" id="TIGR01063">
    <property type="entry name" value="gyrA"/>
    <property type="match status" value="1"/>
</dbReference>
<dbReference type="Gene3D" id="1.10.268.10">
    <property type="entry name" value="Topoisomerase, domain 3"/>
    <property type="match status" value="1"/>
</dbReference>
<feature type="short sequence motif" description="GyrA-box" evidence="8">
    <location>
        <begin position="555"/>
        <end position="561"/>
    </location>
</feature>
<dbReference type="SMART" id="SM00434">
    <property type="entry name" value="TOP4c"/>
    <property type="match status" value="1"/>
</dbReference>
<dbReference type="GO" id="GO:0003677">
    <property type="term" value="F:DNA binding"/>
    <property type="evidence" value="ECO:0007669"/>
    <property type="project" value="UniProtKB-UniRule"/>
</dbReference>
<keyword evidence="13" id="KW-1185">Reference proteome</keyword>
<dbReference type="InterPro" id="IPR013760">
    <property type="entry name" value="Topo_IIA-like_dom_sf"/>
</dbReference>
<evidence type="ECO:0000256" key="3">
    <source>
        <dbReference type="ARBA" id="ARBA00022741"/>
    </source>
</evidence>
<dbReference type="Proteomes" id="UP000266693">
    <property type="component" value="Unassembled WGS sequence"/>
</dbReference>
<reference evidence="12 13" key="1">
    <citation type="submission" date="2018-08" db="EMBL/GenBank/DDBJ databases">
        <title>The multiple taxonomic identification of Sphingomonas gilva.</title>
        <authorList>
            <person name="Zhu D."/>
            <person name="Zheng S."/>
        </authorList>
    </citation>
    <scope>NUCLEOTIDE SEQUENCE [LARGE SCALE GENOMIC DNA]</scope>
    <source>
        <strain evidence="12 13">ZDH117</strain>
    </source>
</reference>
<evidence type="ECO:0000313" key="13">
    <source>
        <dbReference type="Proteomes" id="UP000266693"/>
    </source>
</evidence>
<comment type="subunit">
    <text evidence="8">Heterotetramer, composed of two GyrA and two GyrB chains. In the heterotetramer, GyrA contains the active site tyrosine that forms a transient covalent intermediate with DNA, while GyrB binds cofactors and catalyzes ATP hydrolysis.</text>
</comment>
<evidence type="ECO:0000256" key="10">
    <source>
        <dbReference type="SAM" id="MobiDB-lite"/>
    </source>
</evidence>
<accession>A0A396RPS5</accession>
<evidence type="ECO:0000256" key="9">
    <source>
        <dbReference type="PROSITE-ProRule" id="PRU01384"/>
    </source>
</evidence>
<keyword evidence="6 8" id="KW-0238">DNA-binding</keyword>
<evidence type="ECO:0000256" key="8">
    <source>
        <dbReference type="HAMAP-Rule" id="MF_01897"/>
    </source>
</evidence>
<dbReference type="HAMAP" id="MF_01897">
    <property type="entry name" value="GyrA"/>
    <property type="match status" value="1"/>
</dbReference>
<dbReference type="AlphaFoldDB" id="A0A396RPS5"/>
<dbReference type="FunFam" id="3.30.1360.40:FF:000002">
    <property type="entry name" value="DNA gyrase subunit A"/>
    <property type="match status" value="1"/>
</dbReference>
<dbReference type="Gene3D" id="3.30.1360.40">
    <property type="match status" value="1"/>
</dbReference>
<dbReference type="PANTHER" id="PTHR43493:SF5">
    <property type="entry name" value="DNA GYRASE SUBUNIT A, CHLOROPLASTIC_MITOCHONDRIAL"/>
    <property type="match status" value="1"/>
</dbReference>
<evidence type="ECO:0000256" key="1">
    <source>
        <dbReference type="ARBA" id="ARBA00000185"/>
    </source>
</evidence>